<dbReference type="PANTHER" id="PTHR43162">
    <property type="match status" value="1"/>
</dbReference>
<accession>A0ABS5Z5W4</accession>
<name>A0ABS5Z5W4_9ACTN</name>
<comment type="caution">
    <text evidence="2">The sequence shown here is derived from an EMBL/GenBank/DDBJ whole genome shotgun (WGS) entry which is preliminary data.</text>
</comment>
<dbReference type="Gene3D" id="3.40.50.720">
    <property type="entry name" value="NAD(P)-binding Rossmann-like Domain"/>
    <property type="match status" value="1"/>
</dbReference>
<dbReference type="Pfam" id="PF05368">
    <property type="entry name" value="NmrA"/>
    <property type="match status" value="1"/>
</dbReference>
<evidence type="ECO:0000259" key="1">
    <source>
        <dbReference type="Pfam" id="PF05368"/>
    </source>
</evidence>
<dbReference type="Proteomes" id="UP001519654">
    <property type="component" value="Unassembled WGS sequence"/>
</dbReference>
<dbReference type="InterPro" id="IPR008030">
    <property type="entry name" value="NmrA-like"/>
</dbReference>
<proteinExistence type="predicted"/>
<gene>
    <name evidence="2" type="ORF">KOI35_45400</name>
</gene>
<sequence length="251" mass="26482">MTVLVTGATGNVGAHLVRSLSQRGAKLRAVGRDLDLSGGDRLFLACGNVPEQVAFECAAIDAAVAAGVKLIVKLSGPDASVHSPRIFERWHGEIEQHLARSGIPHVLLRPRAFMTNLFAYAPAGTLFAPAGNAQISFIDPRDVADVASVALTGDGHDGNVYTLTGPAAITFEQVAAELSTVCGRPVTYVHVTDDQAREGLPPFVADAIVGIFRSQRAGSMSDTTDTVLRLTGHEPRSFATFARDHAAVFRG</sequence>
<evidence type="ECO:0000313" key="3">
    <source>
        <dbReference type="Proteomes" id="UP001519654"/>
    </source>
</evidence>
<organism evidence="2 3">
    <name type="scientific">Paractinoplanes bogorensis</name>
    <dbReference type="NCBI Taxonomy" id="1610840"/>
    <lineage>
        <taxon>Bacteria</taxon>
        <taxon>Bacillati</taxon>
        <taxon>Actinomycetota</taxon>
        <taxon>Actinomycetes</taxon>
        <taxon>Micromonosporales</taxon>
        <taxon>Micromonosporaceae</taxon>
        <taxon>Paractinoplanes</taxon>
    </lineage>
</organism>
<reference evidence="2 3" key="1">
    <citation type="submission" date="2021-06" db="EMBL/GenBank/DDBJ databases">
        <title>Actinoplanes lichenicola sp. nov., and Actinoplanes ovalisporus sp. nov., isolated from lichen in Thailand.</title>
        <authorList>
            <person name="Saeng-In P."/>
            <person name="Kanchanasin P."/>
            <person name="Yuki M."/>
            <person name="Kudo T."/>
            <person name="Ohkuma M."/>
            <person name="Phongsopitanun W."/>
            <person name="Tanasupawat S."/>
        </authorList>
    </citation>
    <scope>NUCLEOTIDE SEQUENCE [LARGE SCALE GENOMIC DNA]</scope>
    <source>
        <strain evidence="2 3">NBRC 110975</strain>
    </source>
</reference>
<dbReference type="RefSeq" id="WP_215796001.1">
    <property type="nucleotide sequence ID" value="NZ_JAHKKG010000023.1"/>
</dbReference>
<protein>
    <submittedName>
        <fullName evidence="2">NmrA family NAD(P)-binding protein</fullName>
    </submittedName>
</protein>
<feature type="domain" description="NmrA-like" evidence="1">
    <location>
        <begin position="37"/>
        <end position="211"/>
    </location>
</feature>
<keyword evidence="3" id="KW-1185">Reference proteome</keyword>
<dbReference type="InterPro" id="IPR051604">
    <property type="entry name" value="Ergot_Alk_Oxidoreductase"/>
</dbReference>
<dbReference type="EMBL" id="JAHKKG010000023">
    <property type="protein sequence ID" value="MBU2670761.1"/>
    <property type="molecule type" value="Genomic_DNA"/>
</dbReference>
<dbReference type="SUPFAM" id="SSF51735">
    <property type="entry name" value="NAD(P)-binding Rossmann-fold domains"/>
    <property type="match status" value="1"/>
</dbReference>
<dbReference type="PANTHER" id="PTHR43162:SF1">
    <property type="entry name" value="PRESTALK A DIFFERENTIATION PROTEIN A"/>
    <property type="match status" value="1"/>
</dbReference>
<evidence type="ECO:0000313" key="2">
    <source>
        <dbReference type="EMBL" id="MBU2670761.1"/>
    </source>
</evidence>
<dbReference type="InterPro" id="IPR036291">
    <property type="entry name" value="NAD(P)-bd_dom_sf"/>
</dbReference>